<accession>W8CCB9</accession>
<proteinExistence type="evidence at transcript level"/>
<feature type="region of interest" description="Disordered" evidence="1">
    <location>
        <begin position="1"/>
        <end position="40"/>
    </location>
</feature>
<organism evidence="2">
    <name type="scientific">Ceratitis capitata</name>
    <name type="common">Mediterranean fruit fly</name>
    <name type="synonym">Tephritis capitata</name>
    <dbReference type="NCBI Taxonomy" id="7213"/>
    <lineage>
        <taxon>Eukaryota</taxon>
        <taxon>Metazoa</taxon>
        <taxon>Ecdysozoa</taxon>
        <taxon>Arthropoda</taxon>
        <taxon>Hexapoda</taxon>
        <taxon>Insecta</taxon>
        <taxon>Pterygota</taxon>
        <taxon>Neoptera</taxon>
        <taxon>Endopterygota</taxon>
        <taxon>Diptera</taxon>
        <taxon>Brachycera</taxon>
        <taxon>Muscomorpha</taxon>
        <taxon>Tephritoidea</taxon>
        <taxon>Tephritidae</taxon>
        <taxon>Ceratitis</taxon>
        <taxon>Ceratitis</taxon>
    </lineage>
</organism>
<reference evidence="2" key="2">
    <citation type="journal article" date="2014" name="BMC Genomics">
        <title>A genomic perspective to assessing quality of mass-reared SIT flies used in Mediterranean fruit fly (Ceratitis capitata) eradication in California.</title>
        <authorList>
            <person name="Calla B."/>
            <person name="Hall B."/>
            <person name="Hou S."/>
            <person name="Geib S.M."/>
        </authorList>
    </citation>
    <scope>NUCLEOTIDE SEQUENCE</scope>
</reference>
<evidence type="ECO:0000313" key="2">
    <source>
        <dbReference type="EMBL" id="JAC02590.1"/>
    </source>
</evidence>
<dbReference type="EMBL" id="GAMC01003966">
    <property type="protein sequence ID" value="JAC02590.1"/>
    <property type="molecule type" value="mRNA"/>
</dbReference>
<sequence length="135" mass="15362">MDIAASSGCVESSDRLQHRRNASWSPKNRYSATESDVESTVVNTNTDNDIVDLQWLENFNIEDDVDAAQLEYEDELLCTSSMFTSDVLNSFHNDTTINDIALPEVRFNNQSLIENEQLLYEGSKMSNFSANNYYL</sequence>
<protein>
    <submittedName>
        <fullName evidence="2">Uncharacterized protein</fullName>
    </submittedName>
</protein>
<dbReference type="AlphaFoldDB" id="W8CCB9"/>
<name>W8CCB9_CERCA</name>
<feature type="compositionally biased region" description="Polar residues" evidence="1">
    <location>
        <begin position="22"/>
        <end position="40"/>
    </location>
</feature>
<reference evidence="2" key="1">
    <citation type="submission" date="2013-07" db="EMBL/GenBank/DDBJ databases">
        <authorList>
            <person name="Geib S."/>
        </authorList>
    </citation>
    <scope>NUCLEOTIDE SEQUENCE</scope>
</reference>
<evidence type="ECO:0000256" key="1">
    <source>
        <dbReference type="SAM" id="MobiDB-lite"/>
    </source>
</evidence>